<evidence type="ECO:0000256" key="1">
    <source>
        <dbReference type="SAM" id="MobiDB-lite"/>
    </source>
</evidence>
<evidence type="ECO:0000259" key="2">
    <source>
        <dbReference type="Pfam" id="PF04321"/>
    </source>
</evidence>
<dbReference type="Gene3D" id="3.90.25.10">
    <property type="entry name" value="UDP-galactose 4-epimerase, domain 1"/>
    <property type="match status" value="1"/>
</dbReference>
<comment type="caution">
    <text evidence="3">The sequence shown here is derived from an EMBL/GenBank/DDBJ whole genome shotgun (WGS) entry which is preliminary data.</text>
</comment>
<name>A0ABW7Y0Y7_STRCE</name>
<protein>
    <submittedName>
        <fullName evidence="3">Sugar nucleotide-binding protein</fullName>
    </submittedName>
</protein>
<dbReference type="Proteomes" id="UP001612415">
    <property type="component" value="Unassembled WGS sequence"/>
</dbReference>
<feature type="compositionally biased region" description="Basic and acidic residues" evidence="1">
    <location>
        <begin position="17"/>
        <end position="34"/>
    </location>
</feature>
<dbReference type="SUPFAM" id="SSF51735">
    <property type="entry name" value="NAD(P)-binding Rossmann-fold domains"/>
    <property type="match status" value="1"/>
</dbReference>
<feature type="region of interest" description="Disordered" evidence="1">
    <location>
        <begin position="1"/>
        <end position="68"/>
    </location>
</feature>
<reference evidence="3 4" key="1">
    <citation type="submission" date="2024-10" db="EMBL/GenBank/DDBJ databases">
        <title>The Natural Products Discovery Center: Release of the First 8490 Sequenced Strains for Exploring Actinobacteria Biosynthetic Diversity.</title>
        <authorList>
            <person name="Kalkreuter E."/>
            <person name="Kautsar S.A."/>
            <person name="Yang D."/>
            <person name="Bader C.D."/>
            <person name="Teijaro C.N."/>
            <person name="Fluegel L."/>
            <person name="Davis C.M."/>
            <person name="Simpson J.R."/>
            <person name="Lauterbach L."/>
            <person name="Steele A.D."/>
            <person name="Gui C."/>
            <person name="Meng S."/>
            <person name="Li G."/>
            <person name="Viehrig K."/>
            <person name="Ye F."/>
            <person name="Su P."/>
            <person name="Kiefer A.F."/>
            <person name="Nichols A."/>
            <person name="Cepeda A.J."/>
            <person name="Yan W."/>
            <person name="Fan B."/>
            <person name="Jiang Y."/>
            <person name="Adhikari A."/>
            <person name="Zheng C.-J."/>
            <person name="Schuster L."/>
            <person name="Cowan T.M."/>
            <person name="Smanski M.J."/>
            <person name="Chevrette M.G."/>
            <person name="De Carvalho L.P.S."/>
            <person name="Shen B."/>
        </authorList>
    </citation>
    <scope>NUCLEOTIDE SEQUENCE [LARGE SCALE GENOMIC DNA]</scope>
    <source>
        <strain evidence="3 4">NPDC051599</strain>
    </source>
</reference>
<organism evidence="3 4">
    <name type="scientific">Streptomyces cellulosae</name>
    <dbReference type="NCBI Taxonomy" id="1968"/>
    <lineage>
        <taxon>Bacteria</taxon>
        <taxon>Bacillati</taxon>
        <taxon>Actinomycetota</taxon>
        <taxon>Actinomycetes</taxon>
        <taxon>Kitasatosporales</taxon>
        <taxon>Streptomycetaceae</taxon>
        <taxon>Streptomyces</taxon>
    </lineage>
</organism>
<dbReference type="EMBL" id="JBITDC010000004">
    <property type="protein sequence ID" value="MFI5675258.1"/>
    <property type="molecule type" value="Genomic_DNA"/>
</dbReference>
<dbReference type="RefSeq" id="WP_398656554.1">
    <property type="nucleotide sequence ID" value="NZ_JBITDC010000004.1"/>
</dbReference>
<feature type="domain" description="RmlD-like substrate binding" evidence="2">
    <location>
        <begin position="5"/>
        <end position="134"/>
    </location>
</feature>
<gene>
    <name evidence="3" type="ORF">ACIA8P_11390</name>
</gene>
<keyword evidence="4" id="KW-1185">Reference proteome</keyword>
<proteinExistence type="predicted"/>
<dbReference type="InterPro" id="IPR029903">
    <property type="entry name" value="RmlD-like-bd"/>
</dbReference>
<evidence type="ECO:0000313" key="3">
    <source>
        <dbReference type="EMBL" id="MFI5675258.1"/>
    </source>
</evidence>
<evidence type="ECO:0000313" key="4">
    <source>
        <dbReference type="Proteomes" id="UP001612415"/>
    </source>
</evidence>
<dbReference type="Pfam" id="PF04321">
    <property type="entry name" value="RmlD_sub_bind"/>
    <property type="match status" value="1"/>
</dbReference>
<dbReference type="InterPro" id="IPR036291">
    <property type="entry name" value="NAD(P)-bd_dom_sf"/>
</dbReference>
<accession>A0ABW7Y0Y7</accession>
<sequence>MESRYGGRGRCLVRTTTEPEARRDTVDVVDDQRGSRPGAPTSPSGSPDLRPRTGRDVSGVPHATSSGETTWYDLAREVFLLGADPDRVHPVGGAAFVRSAPRPAYSALAHGRRQSLGLPPLRDRRSALHEALPRIRKESPA</sequence>